<dbReference type="PANTHER" id="PTHR42899">
    <property type="entry name" value="SPERMATOGENESIS-ASSOCIATED PROTEIN 20"/>
    <property type="match status" value="1"/>
</dbReference>
<dbReference type="CDD" id="cd02955">
    <property type="entry name" value="SSP411"/>
    <property type="match status" value="1"/>
</dbReference>
<feature type="region of interest" description="Disordered" evidence="1">
    <location>
        <begin position="706"/>
        <end position="728"/>
    </location>
</feature>
<evidence type="ECO:0000313" key="3">
    <source>
        <dbReference type="EMBL" id="PXA69372.1"/>
    </source>
</evidence>
<gene>
    <name evidence="3" type="ORF">CVS29_02110</name>
</gene>
<dbReference type="SUPFAM" id="SSF52833">
    <property type="entry name" value="Thioredoxin-like"/>
    <property type="match status" value="1"/>
</dbReference>
<dbReference type="SUPFAM" id="SSF48208">
    <property type="entry name" value="Six-hairpin glycosidases"/>
    <property type="match status" value="1"/>
</dbReference>
<protein>
    <submittedName>
        <fullName evidence="3">Thioredoxin domain-containing protein</fullName>
    </submittedName>
</protein>
<dbReference type="InterPro" id="IPR004879">
    <property type="entry name" value="Ssp411-like_TRX"/>
</dbReference>
<dbReference type="Pfam" id="PF03190">
    <property type="entry name" value="Thioredox_DsbH"/>
    <property type="match status" value="1"/>
</dbReference>
<feature type="compositionally biased region" description="Basic residues" evidence="1">
    <location>
        <begin position="715"/>
        <end position="728"/>
    </location>
</feature>
<dbReference type="OrthoDB" id="9762614at2"/>
<proteinExistence type="predicted"/>
<dbReference type="InterPro" id="IPR036249">
    <property type="entry name" value="Thioredoxin-like_sf"/>
</dbReference>
<evidence type="ECO:0000259" key="2">
    <source>
        <dbReference type="Pfam" id="PF03190"/>
    </source>
</evidence>
<feature type="domain" description="Spermatogenesis-associated protein 20-like TRX" evidence="2">
    <location>
        <begin position="2"/>
        <end position="162"/>
    </location>
</feature>
<organism evidence="3 4">
    <name type="scientific">Arthrobacter psychrochitiniphilus</name>
    <dbReference type="NCBI Taxonomy" id="291045"/>
    <lineage>
        <taxon>Bacteria</taxon>
        <taxon>Bacillati</taxon>
        <taxon>Actinomycetota</taxon>
        <taxon>Actinomycetes</taxon>
        <taxon>Micrococcales</taxon>
        <taxon>Micrococcaceae</taxon>
        <taxon>Arthrobacter</taxon>
    </lineage>
</organism>
<comment type="caution">
    <text evidence="3">The sequence shown here is derived from an EMBL/GenBank/DDBJ whole genome shotgun (WGS) entry which is preliminary data.</text>
</comment>
<dbReference type="InterPro" id="IPR024705">
    <property type="entry name" value="Ssp411"/>
</dbReference>
<dbReference type="InterPro" id="IPR008928">
    <property type="entry name" value="6-hairpin_glycosidase_sf"/>
</dbReference>
<keyword evidence="4" id="KW-1185">Reference proteome</keyword>
<evidence type="ECO:0000313" key="4">
    <source>
        <dbReference type="Proteomes" id="UP000246303"/>
    </source>
</evidence>
<dbReference type="PIRSF" id="PIRSF006402">
    <property type="entry name" value="UCP006402_thioredoxin"/>
    <property type="match status" value="1"/>
</dbReference>
<sequence>MNRLAGEPSAYLRQHAHNPVAWQPFDEAAFAEAVARDVPIFLSVGYAACHWCHVMAGESFEDPAIGVYLNQHFVSIKVDREERPDVDDTYMAATQALSGQGGWPMSVFLTPEGKAFYAGTYFPPQPVSGQPSFAQVLEAVEEAWRMRRDQVEETAQSLAETLAQPLWQVHTNVRDAVELPTGQGPDWLGPGEKALAAMAAAEDLRHGGLGQAPKFPPTPGLEFLLLLATSGTQTAAQARGLAGRTLGAMVHSALFDQLGGGFARYSVTADWSEPHYEKMLYDNAGLLQVLVRWIRLLESEPLEDQNSWVAACPPSVAPLGSAAAREAATATVHWLLTELRLQGGAFASSLDADTVVSGVHHEGASYQWNMTELQDAAREIEENSAAALDLAAAVGQAMGISADAGAGDSHPLHPGAPLTGRQQQQWQQLKPALLRRRATRIMPSRDDKVVAAWNAMLMRALAEGAMVLEEPTWLVAAVELGEYLHSVHWDGTLSRVSHDGVARGIKGLLEDYAACANGFLTLYAATGDTRWFEFSGELVAAAEQEFIVDSVVFNQGAASAGHPVQGSRCADPFDNATTGGVALLAEAFTTWSAYTGSARHRAMAESMLATVPELAARAPRSAGGMLGAALALAAGPLELAIVGAPGELREALIRQAWLSGSPGMALAVGDGVDTQTVPLLAGRTAASSPLAYVCRNMVCARPVESPEELQQLVSRPHRVSRPHHAKAE</sequence>
<dbReference type="Gene3D" id="3.40.30.10">
    <property type="entry name" value="Glutaredoxin"/>
    <property type="match status" value="1"/>
</dbReference>
<dbReference type="Proteomes" id="UP000246303">
    <property type="component" value="Unassembled WGS sequence"/>
</dbReference>
<dbReference type="AlphaFoldDB" id="A0A2V3DXS5"/>
<reference evidence="3 4" key="1">
    <citation type="submission" date="2018-05" db="EMBL/GenBank/DDBJ databases">
        <title>Genetic diversity of glacier-inhabiting Cryobacterium bacteria in China and description of Cryobacterium mengkeensis sp. nov. and Arthrobacter glacialis sp. nov.</title>
        <authorList>
            <person name="Liu Q."/>
            <person name="Xin Y.-H."/>
        </authorList>
    </citation>
    <scope>NUCLEOTIDE SEQUENCE [LARGE SCALE GENOMIC DNA]</scope>
    <source>
        <strain evidence="3 4">GP3</strain>
    </source>
</reference>
<dbReference type="RefSeq" id="WP_110104658.1">
    <property type="nucleotide sequence ID" value="NZ_JACBZZ010000001.1"/>
</dbReference>
<dbReference type="GO" id="GO:0005975">
    <property type="term" value="P:carbohydrate metabolic process"/>
    <property type="evidence" value="ECO:0007669"/>
    <property type="project" value="InterPro"/>
</dbReference>
<dbReference type="PANTHER" id="PTHR42899:SF1">
    <property type="entry name" value="SPERMATOGENESIS-ASSOCIATED PROTEIN 20"/>
    <property type="match status" value="1"/>
</dbReference>
<evidence type="ECO:0000256" key="1">
    <source>
        <dbReference type="SAM" id="MobiDB-lite"/>
    </source>
</evidence>
<accession>A0A2V3DXS5</accession>
<dbReference type="EMBL" id="QHLZ01000001">
    <property type="protein sequence ID" value="PXA69372.1"/>
    <property type="molecule type" value="Genomic_DNA"/>
</dbReference>
<name>A0A2V3DXS5_9MICC</name>